<keyword evidence="1" id="KW-0812">Transmembrane</keyword>
<evidence type="ECO:0000313" key="3">
    <source>
        <dbReference type="Proteomes" id="UP000199412"/>
    </source>
</evidence>
<feature type="transmembrane region" description="Helical" evidence="1">
    <location>
        <begin position="94"/>
        <end position="116"/>
    </location>
</feature>
<feature type="transmembrane region" description="Helical" evidence="1">
    <location>
        <begin position="123"/>
        <end position="147"/>
    </location>
</feature>
<proteinExistence type="predicted"/>
<keyword evidence="3" id="KW-1185">Reference proteome</keyword>
<dbReference type="RefSeq" id="WP_092787303.1">
    <property type="nucleotide sequence ID" value="NZ_FNAP01000011.1"/>
</dbReference>
<dbReference type="EMBL" id="FNAP01000011">
    <property type="protein sequence ID" value="SDE73995.1"/>
    <property type="molecule type" value="Genomic_DNA"/>
</dbReference>
<sequence length="156" mass="18053">MGTELASFSVFEGLNWFITQAFFGLLPWPNSFAIVFPIILFLMPLFPHYLLFNVVKIPAWRNRIRLAMLPLIGTLMALYGFLFRDKGPDHQSPAILTDLQILPFILFGIISIYQIVHNEKSRVFAVTFVIVNVYYLLIMNNLAFMTITGRWTFEDV</sequence>
<protein>
    <submittedName>
        <fullName evidence="2">Uncharacterized protein</fullName>
    </submittedName>
</protein>
<evidence type="ECO:0000256" key="1">
    <source>
        <dbReference type="SAM" id="Phobius"/>
    </source>
</evidence>
<feature type="transmembrane region" description="Helical" evidence="1">
    <location>
        <begin position="32"/>
        <end position="52"/>
    </location>
</feature>
<evidence type="ECO:0000313" key="2">
    <source>
        <dbReference type="EMBL" id="SDE73995.1"/>
    </source>
</evidence>
<name>A0A1G7FEL8_9PROT</name>
<reference evidence="2 3" key="1">
    <citation type="submission" date="2016-10" db="EMBL/GenBank/DDBJ databases">
        <authorList>
            <person name="de Groot N.N."/>
        </authorList>
    </citation>
    <scope>NUCLEOTIDE SEQUENCE [LARGE SCALE GENOMIC DNA]</scope>
    <source>
        <strain evidence="2 3">ATCC 700224</strain>
    </source>
</reference>
<keyword evidence="1" id="KW-1133">Transmembrane helix</keyword>
<feature type="transmembrane region" description="Helical" evidence="1">
    <location>
        <begin position="64"/>
        <end position="82"/>
    </location>
</feature>
<dbReference type="AlphaFoldDB" id="A0A1G7FEL8"/>
<accession>A0A1G7FEL8</accession>
<gene>
    <name evidence="2" type="ORF">SAMN05421720_11123</name>
</gene>
<organism evidence="2 3">
    <name type="scientific">Rhodospira trueperi</name>
    <dbReference type="NCBI Taxonomy" id="69960"/>
    <lineage>
        <taxon>Bacteria</taxon>
        <taxon>Pseudomonadati</taxon>
        <taxon>Pseudomonadota</taxon>
        <taxon>Alphaproteobacteria</taxon>
        <taxon>Rhodospirillales</taxon>
        <taxon>Rhodospirillaceae</taxon>
        <taxon>Rhodospira</taxon>
    </lineage>
</organism>
<keyword evidence="1" id="KW-0472">Membrane</keyword>
<dbReference type="Proteomes" id="UP000199412">
    <property type="component" value="Unassembled WGS sequence"/>
</dbReference>